<evidence type="ECO:0000259" key="5">
    <source>
        <dbReference type="Pfam" id="PF12584"/>
    </source>
</evidence>
<feature type="compositionally biased region" description="Low complexity" evidence="4">
    <location>
        <begin position="514"/>
        <end position="523"/>
    </location>
</feature>
<evidence type="ECO:0000313" key="8">
    <source>
        <dbReference type="EMBL" id="ETN43919.1"/>
    </source>
</evidence>
<accession>W2S7P0</accession>
<feature type="domain" description="TRAPPC10/Trs130 C-terminal" evidence="5">
    <location>
        <begin position="1242"/>
        <end position="1373"/>
    </location>
</feature>
<dbReference type="GO" id="GO:0034498">
    <property type="term" value="P:early endosome to Golgi transport"/>
    <property type="evidence" value="ECO:0007669"/>
    <property type="project" value="TreeGrafter"/>
</dbReference>
<name>W2S7P0_CYPE1</name>
<dbReference type="InterPro" id="IPR055505">
    <property type="entry name" value="DUF7077"/>
</dbReference>
<keyword evidence="3" id="KW-0333">Golgi apparatus</keyword>
<dbReference type="InterPro" id="IPR022233">
    <property type="entry name" value="TRAPPC10/Trs130_C"/>
</dbReference>
<evidence type="ECO:0000259" key="6">
    <source>
        <dbReference type="Pfam" id="PF23036"/>
    </source>
</evidence>
<evidence type="ECO:0000259" key="7">
    <source>
        <dbReference type="Pfam" id="PF23274"/>
    </source>
</evidence>
<dbReference type="InParanoid" id="W2S7P0"/>
<gene>
    <name evidence="8" type="ORF">HMPREF1541_11050</name>
</gene>
<dbReference type="InterPro" id="IPR056913">
    <property type="entry name" value="TRAPPC10/Trs130_N"/>
</dbReference>
<dbReference type="EMBL" id="KB822717">
    <property type="protein sequence ID" value="ETN43919.1"/>
    <property type="molecule type" value="Genomic_DNA"/>
</dbReference>
<dbReference type="GO" id="GO:0005829">
    <property type="term" value="C:cytosol"/>
    <property type="evidence" value="ECO:0007669"/>
    <property type="project" value="GOC"/>
</dbReference>
<dbReference type="HOGENOM" id="CLU_001428_1_1_1"/>
<keyword evidence="2" id="KW-0813">Transport</keyword>
<evidence type="ECO:0008006" key="10">
    <source>
        <dbReference type="Google" id="ProtNLM"/>
    </source>
</evidence>
<organism evidence="8 9">
    <name type="scientific">Cyphellophora europaea (strain CBS 101466)</name>
    <name type="common">Phialophora europaea</name>
    <dbReference type="NCBI Taxonomy" id="1220924"/>
    <lineage>
        <taxon>Eukaryota</taxon>
        <taxon>Fungi</taxon>
        <taxon>Dikarya</taxon>
        <taxon>Ascomycota</taxon>
        <taxon>Pezizomycotina</taxon>
        <taxon>Eurotiomycetes</taxon>
        <taxon>Chaetothyriomycetidae</taxon>
        <taxon>Chaetothyriales</taxon>
        <taxon>Cyphellophoraceae</taxon>
        <taxon>Cyphellophora</taxon>
    </lineage>
</organism>
<comment type="subcellular location">
    <subcellularLocation>
        <location evidence="1">Golgi apparatus</location>
    </subcellularLocation>
</comment>
<evidence type="ECO:0000256" key="1">
    <source>
        <dbReference type="ARBA" id="ARBA00004555"/>
    </source>
</evidence>
<evidence type="ECO:0000256" key="4">
    <source>
        <dbReference type="SAM" id="MobiDB-lite"/>
    </source>
</evidence>
<dbReference type="Proteomes" id="UP000030752">
    <property type="component" value="Unassembled WGS sequence"/>
</dbReference>
<dbReference type="Pfam" id="PF24965">
    <property type="entry name" value="TRS130_4HB"/>
    <property type="match status" value="1"/>
</dbReference>
<dbReference type="RefSeq" id="XP_008713941.1">
    <property type="nucleotide sequence ID" value="XM_008715719.1"/>
</dbReference>
<dbReference type="PANTHER" id="PTHR13251">
    <property type="entry name" value="EPILEPSY HOLOPROSENCEPHALY CANDIDATE 1/TMEM1"/>
    <property type="match status" value="1"/>
</dbReference>
<dbReference type="GO" id="GO:1990071">
    <property type="term" value="C:TRAPPII protein complex"/>
    <property type="evidence" value="ECO:0007669"/>
    <property type="project" value="InterPro"/>
</dbReference>
<feature type="domain" description="DUF7077" evidence="7">
    <location>
        <begin position="917"/>
        <end position="1036"/>
    </location>
</feature>
<dbReference type="InterPro" id="IPR045126">
    <property type="entry name" value="TRAPPC10/Trs130"/>
</dbReference>
<protein>
    <recommendedName>
        <fullName evidence="10">Trafficking protein particle complex subunit 11 domain-containing protein</fullName>
    </recommendedName>
</protein>
<dbReference type="Pfam" id="PF23274">
    <property type="entry name" value="DUF7077"/>
    <property type="match status" value="1"/>
</dbReference>
<evidence type="ECO:0000313" key="9">
    <source>
        <dbReference type="Proteomes" id="UP000030752"/>
    </source>
</evidence>
<reference evidence="8 9" key="1">
    <citation type="submission" date="2013-03" db="EMBL/GenBank/DDBJ databases">
        <title>The Genome Sequence of Phialophora europaea CBS 101466.</title>
        <authorList>
            <consortium name="The Broad Institute Genomics Platform"/>
            <person name="Cuomo C."/>
            <person name="de Hoog S."/>
            <person name="Gorbushina A."/>
            <person name="Walker B."/>
            <person name="Young S.K."/>
            <person name="Zeng Q."/>
            <person name="Gargeya S."/>
            <person name="Fitzgerald M."/>
            <person name="Haas B."/>
            <person name="Abouelleil A."/>
            <person name="Allen A.W."/>
            <person name="Alvarado L."/>
            <person name="Arachchi H.M."/>
            <person name="Berlin A.M."/>
            <person name="Chapman S.B."/>
            <person name="Gainer-Dewar J."/>
            <person name="Goldberg J."/>
            <person name="Griggs A."/>
            <person name="Gujja S."/>
            <person name="Hansen M."/>
            <person name="Howarth C."/>
            <person name="Imamovic A."/>
            <person name="Ireland A."/>
            <person name="Larimer J."/>
            <person name="McCowan C."/>
            <person name="Murphy C."/>
            <person name="Pearson M."/>
            <person name="Poon T.W."/>
            <person name="Priest M."/>
            <person name="Roberts A."/>
            <person name="Saif S."/>
            <person name="Shea T."/>
            <person name="Sisk P."/>
            <person name="Sykes S."/>
            <person name="Wortman J."/>
            <person name="Nusbaum C."/>
            <person name="Birren B."/>
        </authorList>
    </citation>
    <scope>NUCLEOTIDE SEQUENCE [LARGE SCALE GENOMIC DNA]</scope>
    <source>
        <strain evidence="8 9">CBS 101466</strain>
    </source>
</reference>
<dbReference type="Pfam" id="PF12584">
    <property type="entry name" value="TRAPPC10"/>
    <property type="match status" value="1"/>
</dbReference>
<evidence type="ECO:0000256" key="2">
    <source>
        <dbReference type="ARBA" id="ARBA00022448"/>
    </source>
</evidence>
<proteinExistence type="predicted"/>
<sequence>MEAASTSSTSKVILQCTDPSNVLEAFEARLAPRTPLKNLHWKSPTRPLRSIPSLNTSVVRKDPSQAGAQSSARRHQIPGLRETPYVKLYLLRCDDKDTYKETARKEIKQWIKENTFEKESKSSLKVQEHHDAFEWMIVHVVIPGTQAANQPVSSKHLSLNDTESTDSVNSKTKWTGKSSSTIYDKLRADFSSSKLTVPRVAQVRLTEPGKPPGALAPSEIEEQWQDFTNYLKASILRSFDIRVAQYEEDIKEREGQRSLPGWNFCTFFILKEGLARGFENVGLLDDALAVYSELEVGLDMTVKEQYEKGDSDTSGALLPYSNELKTTIRHALDDKVPDPADDGRSIYMAEIFAVNREKLPFDVDKRKYRDLILANEVSPLDVRIYIFTRQMEIMLRRANIASPHGKDAPVDYNVMADLAELALNFINLGSRELRADLHNAWGGRLSGEERALQKIVIGNAVASWAWSAVAQVLGYLLPVIDLSLEQFDTSVDVLEEDARLDRNQRPPQTPNGQSPASSAASSPRRGLRAESLSRTASQSRNDSEENRFKQPGLKKPGYDRLLALIARIFLLARKTVENLPAVGRWVNALRDLNISGYEHASRNLHRLSSEFSIATLNGLNGVSPAHDETDLSSNRLQCLEPPVLKIAASLEDRFQELYSLLSQAMHHLYVEADNKHSARQVLIDLAMLAFSKGDRPFARKCLSTIMGAASQDPLVAVQPHVLAMYAECLKDEDRPDDLALCLLDCLQTSPGETPYRLAQQHADQLVNVGLRSTNIRVHLHTIAEVVQIDQSITHRPQAGGFSLSLTIRSKFTAKLGAFSSAQLTLRALELSDPQTIVLESTDPLELKQAPTTIKFTTTTSTSGWYQVERLELGLGNIRFEHDFEAERKNPLQNGPKPAQIRAESLPIMVYPSSEIVRLSAEQSHSIDLSLPRSLTLTMTLGGQDAGQCNLRVRPGTAGLRLVLQDATVIDAETHPSMKLSHSSDGMVLQFDEIERQSLIRIKIPYSLEGHGEVVAGLKCLLGFDIDGESFTLHQTCMAETSLPPSVNVQDLHRSDYWLSQFLIAPATAAPIVLQRCDIEDAEGLEVDSFGSLATHTTVFPQQPAKWLARLQRKIPSQSAGANAFTLKVHYQRVDEMALASVQTQFLAAAKSAGLEAAGDLLNSHLVRTLKARWSAQDLEMLGLTQEVEVWEKDDLQWRDVLWAFEGRNKAKIDAWLSSWHAGHKIVKFDQSSGVTRELSLKVNVPSRPTVVTTALEPRLSKERTTATLGQPLACDLGISVTGEQDTRIQYSYELFAPTDTWLIGGRKKGIFSADVDVRIPMILFPQRNGLLLLPMIDVRCRRQDGKSPQATEGDWVDVPIELYNKTLSKCVQVTANLQSVTVGLTTEETASNAGTGPGVNSGVLLQSQDRCDRYL</sequence>
<dbReference type="OrthoDB" id="10256906at2759"/>
<feature type="domain" description="TRAPPC10/Trs130 N-terminal" evidence="6">
    <location>
        <begin position="9"/>
        <end position="397"/>
    </location>
</feature>
<dbReference type="GO" id="GO:0006891">
    <property type="term" value="P:intra-Golgi vesicle-mediated transport"/>
    <property type="evidence" value="ECO:0007669"/>
    <property type="project" value="TreeGrafter"/>
</dbReference>
<dbReference type="eggNOG" id="KOG1931">
    <property type="taxonomic scope" value="Eukaryota"/>
</dbReference>
<feature type="region of interest" description="Disordered" evidence="4">
    <location>
        <begin position="499"/>
        <end position="552"/>
    </location>
</feature>
<evidence type="ECO:0000256" key="3">
    <source>
        <dbReference type="ARBA" id="ARBA00023034"/>
    </source>
</evidence>
<dbReference type="Pfam" id="PF23036">
    <property type="entry name" value="TRAPPC10_1st"/>
    <property type="match status" value="1"/>
</dbReference>
<dbReference type="GeneID" id="19978389"/>
<keyword evidence="9" id="KW-1185">Reference proteome</keyword>
<dbReference type="VEuPathDB" id="FungiDB:HMPREF1541_11050"/>
<dbReference type="PANTHER" id="PTHR13251:SF3">
    <property type="entry name" value="TRAFFICKING PROTEIN PARTICLE COMPLEX SUBUNIT 10"/>
    <property type="match status" value="1"/>
</dbReference>
<dbReference type="STRING" id="1220924.W2S7P0"/>